<feature type="compositionally biased region" description="Basic and acidic residues" evidence="3">
    <location>
        <begin position="204"/>
        <end position="223"/>
    </location>
</feature>
<feature type="region of interest" description="Disordered" evidence="3">
    <location>
        <begin position="140"/>
        <end position="253"/>
    </location>
</feature>
<dbReference type="Pfam" id="PF09375">
    <property type="entry name" value="Peptidase_M75"/>
    <property type="match status" value="1"/>
</dbReference>
<sequence>MVAACSGNARTRLALAIRRRIGFGCRSGGVGFFQLYALGGDLGPQHVHHHHIAYPHQQEQPRQQHHGIGQRVVAQPRRQMLDQRIQAELHGTDHHRQQNQCGNGAFLDEGAAQQHALLPAGQALEFGHIVGTVVESHDGFSSGWNVSRALPRGKRSNRASHGRRRDRGARRSPACHSCAAPRRRSAASGVSFARPQKASPDRAIGGDHRHAEADRSSVPDARDALPLPDSRPQSARRSAWSRQFADRPAAPTRRIEMTRSLPAALALLLCAALAHANDTVPAPTAAAAPATPRLSPPQLAISLVETVYLPAQVSLLEHTGRLTGRLSALCEAPNPTTLAAAREAWIAADQAWRRIDAVRMGPSRVDALVSQFDPWPFDVKTVAKIARDTPTDPTSMQALAASRELKQGLPALEYILFGDTTPQQAPLAAKKIDTACRYGLWISAGLARRAQELVYEWQGLRRGLNYDPSYPRPFLSESLTRVVAGVRELAGWKLAQQTATPVRSDFPDWRAGVSKRSLESGLETVERVLLGAGGGAGFDDFLATRGKDAVIDDLKLRLANARIAVSGLPDDLSSADGERRYAQKRLNELADFVSGPLVEALGIPLSAAE</sequence>
<dbReference type="InterPro" id="IPR018976">
    <property type="entry name" value="Imelysin-like"/>
</dbReference>
<feature type="compositionally biased region" description="Low complexity" evidence="3">
    <location>
        <begin position="171"/>
        <end position="180"/>
    </location>
</feature>
<dbReference type="Gene3D" id="1.20.1420.20">
    <property type="entry name" value="M75 peptidase, HXXE motif"/>
    <property type="match status" value="1"/>
</dbReference>
<evidence type="ECO:0000256" key="1">
    <source>
        <dbReference type="ARBA" id="ARBA00004196"/>
    </source>
</evidence>
<name>A0A4U0Q373_9NEIS</name>
<dbReference type="OrthoDB" id="8591749at2"/>
<proteinExistence type="predicted"/>
<dbReference type="AlphaFoldDB" id="A0A4U0Q373"/>
<evidence type="ECO:0000313" key="6">
    <source>
        <dbReference type="Proteomes" id="UP000310016"/>
    </source>
</evidence>
<accession>A0A4U0Q373</accession>
<comment type="subcellular location">
    <subcellularLocation>
        <location evidence="1">Cell envelope</location>
    </subcellularLocation>
</comment>
<evidence type="ECO:0000259" key="4">
    <source>
        <dbReference type="Pfam" id="PF09375"/>
    </source>
</evidence>
<reference evidence="5 6" key="1">
    <citation type="submission" date="2019-04" db="EMBL/GenBank/DDBJ databases">
        <title>Chitiniphilus eburnea sp. nov., a novel chitinolytic bacterium isolated from aquaculture sludge.</title>
        <authorList>
            <person name="Sheng M."/>
        </authorList>
    </citation>
    <scope>NUCLEOTIDE SEQUENCE [LARGE SCALE GENOMIC DNA]</scope>
    <source>
        <strain evidence="5 6">HX-2-15</strain>
    </source>
</reference>
<evidence type="ECO:0000256" key="3">
    <source>
        <dbReference type="SAM" id="MobiDB-lite"/>
    </source>
</evidence>
<dbReference type="GO" id="GO:0030313">
    <property type="term" value="C:cell envelope"/>
    <property type="evidence" value="ECO:0007669"/>
    <property type="project" value="UniProtKB-SubCell"/>
</dbReference>
<protein>
    <recommendedName>
        <fullName evidence="4">Imelysin-like domain-containing protein</fullName>
    </recommendedName>
</protein>
<feature type="domain" description="Imelysin-like" evidence="4">
    <location>
        <begin position="314"/>
        <end position="590"/>
    </location>
</feature>
<dbReference type="EMBL" id="SUMF01000004">
    <property type="protein sequence ID" value="TJZ75531.1"/>
    <property type="molecule type" value="Genomic_DNA"/>
</dbReference>
<keyword evidence="6" id="KW-1185">Reference proteome</keyword>
<keyword evidence="2" id="KW-0732">Signal</keyword>
<evidence type="ECO:0000256" key="2">
    <source>
        <dbReference type="ARBA" id="ARBA00022729"/>
    </source>
</evidence>
<dbReference type="InterPro" id="IPR038352">
    <property type="entry name" value="Imelysin_sf"/>
</dbReference>
<feature type="compositionally biased region" description="Basic residues" evidence="3">
    <location>
        <begin position="151"/>
        <end position="170"/>
    </location>
</feature>
<evidence type="ECO:0000313" key="5">
    <source>
        <dbReference type="EMBL" id="TJZ75531.1"/>
    </source>
</evidence>
<comment type="caution">
    <text evidence="5">The sequence shown here is derived from an EMBL/GenBank/DDBJ whole genome shotgun (WGS) entry which is preliminary data.</text>
</comment>
<dbReference type="Proteomes" id="UP000310016">
    <property type="component" value="Unassembled WGS sequence"/>
</dbReference>
<gene>
    <name evidence="5" type="ORF">FAZ21_06345</name>
</gene>
<organism evidence="5 6">
    <name type="scientific">Chitiniphilus eburneus</name>
    <dbReference type="NCBI Taxonomy" id="2571148"/>
    <lineage>
        <taxon>Bacteria</taxon>
        <taxon>Pseudomonadati</taxon>
        <taxon>Pseudomonadota</taxon>
        <taxon>Betaproteobacteria</taxon>
        <taxon>Neisseriales</taxon>
        <taxon>Chitinibacteraceae</taxon>
        <taxon>Chitiniphilus</taxon>
    </lineage>
</organism>